<accession>A0A9X2FB26</accession>
<dbReference type="EMBL" id="JAMXLR010000051">
    <property type="protein sequence ID" value="MCO6045264.1"/>
    <property type="molecule type" value="Genomic_DNA"/>
</dbReference>
<dbReference type="NCBIfam" id="TIGR02595">
    <property type="entry name" value="PEP_CTERM"/>
    <property type="match status" value="1"/>
</dbReference>
<keyword evidence="1" id="KW-0732">Signal</keyword>
<sequence length="268" mass="27726">MTHSSRQACAWLAAACSAVSLCTASLAGTINYGDFGPDFPPGVTIYTDVQESSGTDPDEPGLYGAPTLTGDTLDFDPAGFVASSTSGATDITDGQLNFGYSALEVNGQVAGGLTTLQITESGDFTLFGTGTAATSIAGAVSIDVDILEVDGKPISPISIFASNSMVRDLVSDGPVVLAPWDNGVIIEFGTVLAANNIDFEFGVTKAEIAIDDQLIAISEEGSVAFIAKKDFTLQPTIELNPNFEIPEPATVALLATMLVGAIGYRRLR</sequence>
<dbReference type="RefSeq" id="WP_252853375.1">
    <property type="nucleotide sequence ID" value="NZ_JAMXLR010000051.1"/>
</dbReference>
<proteinExistence type="predicted"/>
<comment type="caution">
    <text evidence="2">The sequence shown here is derived from an EMBL/GenBank/DDBJ whole genome shotgun (WGS) entry which is preliminary data.</text>
</comment>
<keyword evidence="3" id="KW-1185">Reference proteome</keyword>
<dbReference type="Proteomes" id="UP001155241">
    <property type="component" value="Unassembled WGS sequence"/>
</dbReference>
<name>A0A9X2FB26_9BACT</name>
<evidence type="ECO:0000313" key="2">
    <source>
        <dbReference type="EMBL" id="MCO6045264.1"/>
    </source>
</evidence>
<dbReference type="InterPro" id="IPR013424">
    <property type="entry name" value="Ice-binding_C"/>
</dbReference>
<reference evidence="2" key="1">
    <citation type="submission" date="2022-06" db="EMBL/GenBank/DDBJ databases">
        <title>Aeoliella straminimaris, a novel planctomycete from sediments.</title>
        <authorList>
            <person name="Vitorino I.R."/>
            <person name="Lage O.M."/>
        </authorList>
    </citation>
    <scope>NUCLEOTIDE SEQUENCE</scope>
    <source>
        <strain evidence="2">ICT_H6.2</strain>
    </source>
</reference>
<feature type="chain" id="PRO_5040752621" evidence="1">
    <location>
        <begin position="28"/>
        <end position="268"/>
    </location>
</feature>
<evidence type="ECO:0000256" key="1">
    <source>
        <dbReference type="SAM" id="SignalP"/>
    </source>
</evidence>
<evidence type="ECO:0000313" key="3">
    <source>
        <dbReference type="Proteomes" id="UP001155241"/>
    </source>
</evidence>
<feature type="signal peptide" evidence="1">
    <location>
        <begin position="1"/>
        <end position="27"/>
    </location>
</feature>
<dbReference type="AlphaFoldDB" id="A0A9X2FB26"/>
<organism evidence="2 3">
    <name type="scientific">Aeoliella straminimaris</name>
    <dbReference type="NCBI Taxonomy" id="2954799"/>
    <lineage>
        <taxon>Bacteria</taxon>
        <taxon>Pseudomonadati</taxon>
        <taxon>Planctomycetota</taxon>
        <taxon>Planctomycetia</taxon>
        <taxon>Pirellulales</taxon>
        <taxon>Lacipirellulaceae</taxon>
        <taxon>Aeoliella</taxon>
    </lineage>
</organism>
<gene>
    <name evidence="2" type="ORF">NG895_15235</name>
</gene>
<protein>
    <submittedName>
        <fullName evidence="2">PEP-CTERM sorting domain-containing protein</fullName>
    </submittedName>
</protein>